<dbReference type="Proteomes" id="UP001153365">
    <property type="component" value="Unassembled WGS sequence"/>
</dbReference>
<name>A0AAV0B3F7_PHAPC</name>
<dbReference type="Gene3D" id="1.20.5.340">
    <property type="match status" value="1"/>
</dbReference>
<sequence length="114" mass="12861">MTLNGEKVDKKGARFNEESNQLRDIKSTICPLDQQITTLIGKIKNLKSKVRKKLGNQASCLSSISSLQKDQDSLKTRLAKLEKLCQKLELDLDSCSTTQTTTIDGRRIEMIEYV</sequence>
<feature type="coiled-coil region" evidence="1">
    <location>
        <begin position="64"/>
        <end position="98"/>
    </location>
</feature>
<evidence type="ECO:0000256" key="1">
    <source>
        <dbReference type="SAM" id="Coils"/>
    </source>
</evidence>
<evidence type="ECO:0000256" key="2">
    <source>
        <dbReference type="SAM" id="MobiDB-lite"/>
    </source>
</evidence>
<evidence type="ECO:0000313" key="3">
    <source>
        <dbReference type="EMBL" id="CAH7681083.1"/>
    </source>
</evidence>
<keyword evidence="4" id="KW-1185">Reference proteome</keyword>
<accession>A0AAV0B3F7</accession>
<reference evidence="3" key="1">
    <citation type="submission" date="2022-06" db="EMBL/GenBank/DDBJ databases">
        <authorList>
            <consortium name="SYNGENTA / RWTH Aachen University"/>
        </authorList>
    </citation>
    <scope>NUCLEOTIDE SEQUENCE</scope>
</reference>
<proteinExistence type="predicted"/>
<comment type="caution">
    <text evidence="3">The sequence shown here is derived from an EMBL/GenBank/DDBJ whole genome shotgun (WGS) entry which is preliminary data.</text>
</comment>
<gene>
    <name evidence="3" type="ORF">PPACK8108_LOCUS13629</name>
</gene>
<organism evidence="3 4">
    <name type="scientific">Phakopsora pachyrhizi</name>
    <name type="common">Asian soybean rust disease fungus</name>
    <dbReference type="NCBI Taxonomy" id="170000"/>
    <lineage>
        <taxon>Eukaryota</taxon>
        <taxon>Fungi</taxon>
        <taxon>Dikarya</taxon>
        <taxon>Basidiomycota</taxon>
        <taxon>Pucciniomycotina</taxon>
        <taxon>Pucciniomycetes</taxon>
        <taxon>Pucciniales</taxon>
        <taxon>Phakopsoraceae</taxon>
        <taxon>Phakopsora</taxon>
    </lineage>
</organism>
<feature type="region of interest" description="Disordered" evidence="2">
    <location>
        <begin position="1"/>
        <end position="20"/>
    </location>
</feature>
<dbReference type="AlphaFoldDB" id="A0AAV0B3F7"/>
<protein>
    <submittedName>
        <fullName evidence="3">Uncharacterized protein</fullName>
    </submittedName>
</protein>
<keyword evidence="1" id="KW-0175">Coiled coil</keyword>
<dbReference type="EMBL" id="CALTRL010003389">
    <property type="protein sequence ID" value="CAH7681083.1"/>
    <property type="molecule type" value="Genomic_DNA"/>
</dbReference>
<evidence type="ECO:0000313" key="4">
    <source>
        <dbReference type="Proteomes" id="UP001153365"/>
    </source>
</evidence>